<evidence type="ECO:0000256" key="5">
    <source>
        <dbReference type="ARBA" id="ARBA00023136"/>
    </source>
</evidence>
<keyword evidence="3 6" id="KW-0812">Transmembrane</keyword>
<sequence length="488" mass="54281">MKKINELINRFGVLFSLIVFILFLILVDFGSENQNANVVAATAVLMSILWITESIPLYVTSLLPLIIFPFTSVLSSKDISQSYMNSTIFLFLGGFIIAIAMEKWNLHKRIALNIILRIGKSPAMLILGFMISAGFISMWISNTATAVMLLPIGISVILKIEDEFGIERTKNFSKAIMLSIAYSCSIGGIATLIGTPPNLVFARIYKLTFPNNQQIYFGDWMKFALPVSIVMLFLVWLLIVKIFFKIDKGIVIDKTSILNEIKNLGKISFEEKVVLSVFIVTSLLWIFRGDLDLGIVKIYGWVNFFSQKDFIDDGTIAIFMAFLLFVLPAKQDQKRILDYNSIKKIPWDIILLFGGGFALADGFVNSGLSKLIGAQFVSLKGMNIIFLIIAVSFVLTFLTELTSNTATAQITLPILASLAIELQINPLLIMLPATLSASFAFMLPVATPPNAIVFSSNRLKISDMAKTGLIINFVGIFVVTFFIYFFFA</sequence>
<keyword evidence="4 6" id="KW-1133">Transmembrane helix</keyword>
<name>A0AAE3P127_9BACT</name>
<dbReference type="CDD" id="cd01115">
    <property type="entry name" value="SLC13_permease"/>
    <property type="match status" value="1"/>
</dbReference>
<feature type="transmembrane region" description="Helical" evidence="6">
    <location>
        <begin position="82"/>
        <end position="101"/>
    </location>
</feature>
<evidence type="ECO:0000256" key="3">
    <source>
        <dbReference type="ARBA" id="ARBA00022692"/>
    </source>
</evidence>
<dbReference type="PANTHER" id="PTHR10283:SF82">
    <property type="entry name" value="SOLUTE CARRIER FAMILY 13 MEMBER 2"/>
    <property type="match status" value="1"/>
</dbReference>
<dbReference type="InterPro" id="IPR001898">
    <property type="entry name" value="SLC13A/DASS"/>
</dbReference>
<keyword evidence="5 6" id="KW-0472">Membrane</keyword>
<feature type="transmembrane region" description="Helical" evidence="6">
    <location>
        <begin position="467"/>
        <end position="487"/>
    </location>
</feature>
<evidence type="ECO:0000256" key="4">
    <source>
        <dbReference type="ARBA" id="ARBA00022989"/>
    </source>
</evidence>
<evidence type="ECO:0000256" key="2">
    <source>
        <dbReference type="ARBA" id="ARBA00022448"/>
    </source>
</evidence>
<dbReference type="PANTHER" id="PTHR10283">
    <property type="entry name" value="SOLUTE CARRIER FAMILY 13 MEMBER"/>
    <property type="match status" value="1"/>
</dbReference>
<dbReference type="InterPro" id="IPR031312">
    <property type="entry name" value="Na/sul_symport_CS"/>
</dbReference>
<feature type="transmembrane region" description="Helical" evidence="6">
    <location>
        <begin position="146"/>
        <end position="164"/>
    </location>
</feature>
<feature type="transmembrane region" description="Helical" evidence="6">
    <location>
        <begin position="310"/>
        <end position="329"/>
    </location>
</feature>
<feature type="transmembrane region" description="Helical" evidence="6">
    <location>
        <begin position="273"/>
        <end position="290"/>
    </location>
</feature>
<dbReference type="AlphaFoldDB" id="A0AAE3P127"/>
<comment type="subcellular location">
    <subcellularLocation>
        <location evidence="1">Membrane</location>
        <topology evidence="1">Multi-pass membrane protein</topology>
    </subcellularLocation>
</comment>
<feature type="transmembrane region" description="Helical" evidence="6">
    <location>
        <begin position="7"/>
        <end position="27"/>
    </location>
</feature>
<evidence type="ECO:0000313" key="7">
    <source>
        <dbReference type="EMBL" id="MDF1612305.1"/>
    </source>
</evidence>
<feature type="transmembrane region" description="Helical" evidence="6">
    <location>
        <begin position="223"/>
        <end position="244"/>
    </location>
</feature>
<evidence type="ECO:0000256" key="1">
    <source>
        <dbReference type="ARBA" id="ARBA00004141"/>
    </source>
</evidence>
<keyword evidence="8" id="KW-1185">Reference proteome</keyword>
<dbReference type="Pfam" id="PF00939">
    <property type="entry name" value="Na_sulph_symp"/>
    <property type="match status" value="1"/>
</dbReference>
<feature type="transmembrane region" description="Helical" evidence="6">
    <location>
        <begin position="435"/>
        <end position="455"/>
    </location>
</feature>
<dbReference type="NCBIfam" id="TIGR00785">
    <property type="entry name" value="dass"/>
    <property type="match status" value="1"/>
</dbReference>
<gene>
    <name evidence="7" type="ORF">P0M35_09095</name>
</gene>
<evidence type="ECO:0000313" key="8">
    <source>
        <dbReference type="Proteomes" id="UP001221302"/>
    </source>
</evidence>
<dbReference type="GO" id="GO:0015141">
    <property type="term" value="F:succinate transmembrane transporter activity"/>
    <property type="evidence" value="ECO:0007669"/>
    <property type="project" value="UniProtKB-ARBA"/>
</dbReference>
<comment type="caution">
    <text evidence="7">The sequence shown here is derived from an EMBL/GenBank/DDBJ whole genome shotgun (WGS) entry which is preliminary data.</text>
</comment>
<dbReference type="RefSeq" id="WP_321536076.1">
    <property type="nucleotide sequence ID" value="NZ_JARGDL010000012.1"/>
</dbReference>
<reference evidence="7" key="1">
    <citation type="submission" date="2023-03" db="EMBL/GenBank/DDBJ databases">
        <title>Stygiobacter electus gen. nov., sp. nov., facultatively anaerobic thermotolerant bacterium of the class Ignavibacteria from a well of Yessentuki mineral water deposit.</title>
        <authorList>
            <person name="Podosokorskaya O.A."/>
            <person name="Elcheninov A.G."/>
            <person name="Petrova N.F."/>
            <person name="Zavarzina D.G."/>
            <person name="Kublanov I.V."/>
            <person name="Merkel A.Y."/>
        </authorList>
    </citation>
    <scope>NUCLEOTIDE SEQUENCE</scope>
    <source>
        <strain evidence="7">09-Me</strain>
    </source>
</reference>
<feature type="transmembrane region" description="Helical" evidence="6">
    <location>
        <begin position="176"/>
        <end position="195"/>
    </location>
</feature>
<organism evidence="7 8">
    <name type="scientific">Stygiobacter electus</name>
    <dbReference type="NCBI Taxonomy" id="3032292"/>
    <lineage>
        <taxon>Bacteria</taxon>
        <taxon>Pseudomonadati</taxon>
        <taxon>Ignavibacteriota</taxon>
        <taxon>Ignavibacteria</taxon>
        <taxon>Ignavibacteriales</taxon>
        <taxon>Melioribacteraceae</taxon>
        <taxon>Stygiobacter</taxon>
    </lineage>
</organism>
<feature type="transmembrane region" description="Helical" evidence="6">
    <location>
        <begin position="380"/>
        <end position="398"/>
    </location>
</feature>
<accession>A0AAE3P127</accession>
<dbReference type="PROSITE" id="PS01271">
    <property type="entry name" value="NA_SULFATE"/>
    <property type="match status" value="1"/>
</dbReference>
<keyword evidence="2" id="KW-0813">Transport</keyword>
<dbReference type="EMBL" id="JARGDL010000012">
    <property type="protein sequence ID" value="MDF1612305.1"/>
    <property type="molecule type" value="Genomic_DNA"/>
</dbReference>
<dbReference type="Proteomes" id="UP001221302">
    <property type="component" value="Unassembled WGS sequence"/>
</dbReference>
<proteinExistence type="predicted"/>
<feature type="transmembrane region" description="Helical" evidence="6">
    <location>
        <begin position="349"/>
        <end position="368"/>
    </location>
</feature>
<evidence type="ECO:0000256" key="6">
    <source>
        <dbReference type="SAM" id="Phobius"/>
    </source>
</evidence>
<dbReference type="GO" id="GO:0005886">
    <property type="term" value="C:plasma membrane"/>
    <property type="evidence" value="ECO:0007669"/>
    <property type="project" value="TreeGrafter"/>
</dbReference>
<protein>
    <submittedName>
        <fullName evidence="7">DASS family sodium-coupled anion symporter</fullName>
    </submittedName>
</protein>